<dbReference type="InterPro" id="IPR000719">
    <property type="entry name" value="Prot_kinase_dom"/>
</dbReference>
<feature type="chain" id="PRO_5018076310" description="Protein kinase domain-containing protein" evidence="1">
    <location>
        <begin position="16"/>
        <end position="359"/>
    </location>
</feature>
<dbReference type="OrthoDB" id="10432121at2759"/>
<organism evidence="3 4">
    <name type="scientific">Brachionus plicatilis</name>
    <name type="common">Marine rotifer</name>
    <name type="synonym">Brachionus muelleri</name>
    <dbReference type="NCBI Taxonomy" id="10195"/>
    <lineage>
        <taxon>Eukaryota</taxon>
        <taxon>Metazoa</taxon>
        <taxon>Spiralia</taxon>
        <taxon>Gnathifera</taxon>
        <taxon>Rotifera</taxon>
        <taxon>Eurotatoria</taxon>
        <taxon>Monogononta</taxon>
        <taxon>Pseudotrocha</taxon>
        <taxon>Ploima</taxon>
        <taxon>Brachionidae</taxon>
        <taxon>Brachionus</taxon>
    </lineage>
</organism>
<feature type="signal peptide" evidence="1">
    <location>
        <begin position="1"/>
        <end position="15"/>
    </location>
</feature>
<comment type="caution">
    <text evidence="3">The sequence shown here is derived from an EMBL/GenBank/DDBJ whole genome shotgun (WGS) entry which is preliminary data.</text>
</comment>
<protein>
    <recommendedName>
        <fullName evidence="2">Protein kinase domain-containing protein</fullName>
    </recommendedName>
</protein>
<dbReference type="PROSITE" id="PS50011">
    <property type="entry name" value="PROTEIN_KINASE_DOM"/>
    <property type="match status" value="1"/>
</dbReference>
<dbReference type="InterPro" id="IPR011009">
    <property type="entry name" value="Kinase-like_dom_sf"/>
</dbReference>
<keyword evidence="1" id="KW-0732">Signal</keyword>
<dbReference type="Proteomes" id="UP000276133">
    <property type="component" value="Unassembled WGS sequence"/>
</dbReference>
<accession>A0A3M7QWL0</accession>
<gene>
    <name evidence="3" type="ORF">BpHYR1_050088</name>
</gene>
<dbReference type="AlphaFoldDB" id="A0A3M7QWL0"/>
<dbReference type="PROSITE" id="PS00108">
    <property type="entry name" value="PROTEIN_KINASE_ST"/>
    <property type="match status" value="1"/>
</dbReference>
<dbReference type="GO" id="GO:0004672">
    <property type="term" value="F:protein kinase activity"/>
    <property type="evidence" value="ECO:0007669"/>
    <property type="project" value="InterPro"/>
</dbReference>
<dbReference type="SUPFAM" id="SSF56112">
    <property type="entry name" value="Protein kinase-like (PK-like)"/>
    <property type="match status" value="1"/>
</dbReference>
<evidence type="ECO:0000313" key="3">
    <source>
        <dbReference type="EMBL" id="RNA15368.1"/>
    </source>
</evidence>
<sequence length="359" mass="41073">MKIFLLLSILVFSECRKYSISTDSSEAGSSSVESSSESTKLSPISLSTLKKYLKLSPKDESFLKNKFNTSSFDLIWPKSEKEIAQLKICSLKSTLKSQEVKVKIVKISRIKAWYRQDKDKTYCSSDAKSDQSLIPIEFHVSKELANKPRFAKFYPDESQASSSNKKHKALILTHQYLTNSVNLREWFNDKKTTLDMKEMEKILKIFFTQMHAALNSLLEKKFIYTDFKPENVIININNKKGSAFLSNLNSVVSLGKSGKLDKICVMTPEYFPPVNGVSDSDSKKLTSSFIKTEGAKATKRILSWQFCMSIFSLVCQEFEDKKQQFVDRSVFDKWKNENTSLSRYFKCPKSKISTSFTTV</sequence>
<dbReference type="Gene3D" id="1.10.510.10">
    <property type="entry name" value="Transferase(Phosphotransferase) domain 1"/>
    <property type="match status" value="1"/>
</dbReference>
<evidence type="ECO:0000313" key="4">
    <source>
        <dbReference type="Proteomes" id="UP000276133"/>
    </source>
</evidence>
<proteinExistence type="predicted"/>
<dbReference type="EMBL" id="REGN01004970">
    <property type="protein sequence ID" value="RNA15368.1"/>
    <property type="molecule type" value="Genomic_DNA"/>
</dbReference>
<evidence type="ECO:0000256" key="1">
    <source>
        <dbReference type="SAM" id="SignalP"/>
    </source>
</evidence>
<dbReference type="STRING" id="10195.A0A3M7QWL0"/>
<evidence type="ECO:0000259" key="2">
    <source>
        <dbReference type="PROSITE" id="PS50011"/>
    </source>
</evidence>
<reference evidence="3 4" key="1">
    <citation type="journal article" date="2018" name="Sci. Rep.">
        <title>Genomic signatures of local adaptation to the degree of environmental predictability in rotifers.</title>
        <authorList>
            <person name="Franch-Gras L."/>
            <person name="Hahn C."/>
            <person name="Garcia-Roger E.M."/>
            <person name="Carmona M.J."/>
            <person name="Serra M."/>
            <person name="Gomez A."/>
        </authorList>
    </citation>
    <scope>NUCLEOTIDE SEQUENCE [LARGE SCALE GENOMIC DNA]</scope>
    <source>
        <strain evidence="3">HYR1</strain>
    </source>
</reference>
<dbReference type="GO" id="GO:0005524">
    <property type="term" value="F:ATP binding"/>
    <property type="evidence" value="ECO:0007669"/>
    <property type="project" value="InterPro"/>
</dbReference>
<keyword evidence="4" id="KW-1185">Reference proteome</keyword>
<name>A0A3M7QWL0_BRAPC</name>
<dbReference type="InterPro" id="IPR008271">
    <property type="entry name" value="Ser/Thr_kinase_AS"/>
</dbReference>
<feature type="domain" description="Protein kinase" evidence="2">
    <location>
        <begin position="61"/>
        <end position="359"/>
    </location>
</feature>